<dbReference type="PRINTS" id="PR00024">
    <property type="entry name" value="HOMEOBOX"/>
</dbReference>
<dbReference type="PANTHER" id="PTHR24340">
    <property type="entry name" value="HOMEOBOX PROTEIN NKX"/>
    <property type="match status" value="1"/>
</dbReference>
<dbReference type="InterPro" id="IPR001356">
    <property type="entry name" value="HD"/>
</dbReference>
<evidence type="ECO:0000256" key="1">
    <source>
        <dbReference type="ARBA" id="ARBA00004123"/>
    </source>
</evidence>
<feature type="compositionally biased region" description="Basic residues" evidence="7">
    <location>
        <begin position="148"/>
        <end position="177"/>
    </location>
</feature>
<reference evidence="9 10" key="1">
    <citation type="journal article" date="2024" name="Proc. Natl. Acad. Sci. U.S.A.">
        <title>The genetic regulatory architecture and epigenomic basis for age-related changes in rattlesnake venom.</title>
        <authorList>
            <person name="Hogan M.P."/>
            <person name="Holding M.L."/>
            <person name="Nystrom G.S."/>
            <person name="Colston T.J."/>
            <person name="Bartlett D.A."/>
            <person name="Mason A.J."/>
            <person name="Ellsworth S.A."/>
            <person name="Rautsaw R.M."/>
            <person name="Lawrence K.C."/>
            <person name="Strickland J.L."/>
            <person name="He B."/>
            <person name="Fraser P."/>
            <person name="Margres M.J."/>
            <person name="Gilbert D.M."/>
            <person name="Gibbs H.L."/>
            <person name="Parkinson C.L."/>
            <person name="Rokyta D.R."/>
        </authorList>
    </citation>
    <scope>NUCLEOTIDE SEQUENCE [LARGE SCALE GENOMIC DNA]</scope>
    <source>
        <strain evidence="9">DRR0105</strain>
    </source>
</reference>
<dbReference type="GO" id="GO:0000981">
    <property type="term" value="F:DNA-binding transcription factor activity, RNA polymerase II-specific"/>
    <property type="evidence" value="ECO:0007669"/>
    <property type="project" value="InterPro"/>
</dbReference>
<proteinExistence type="predicted"/>
<protein>
    <submittedName>
        <fullName evidence="9">Homeobox protein Nkx-3.1</fullName>
    </submittedName>
</protein>
<dbReference type="Gene3D" id="1.10.10.60">
    <property type="entry name" value="Homeodomain-like"/>
    <property type="match status" value="1"/>
</dbReference>
<evidence type="ECO:0000256" key="6">
    <source>
        <dbReference type="RuleBase" id="RU000682"/>
    </source>
</evidence>
<dbReference type="FunFam" id="1.10.10.60:FF:000338">
    <property type="entry name" value="Homeobox protein Nkx-3.1"/>
    <property type="match status" value="1"/>
</dbReference>
<dbReference type="GO" id="GO:0030154">
    <property type="term" value="P:cell differentiation"/>
    <property type="evidence" value="ECO:0007669"/>
    <property type="project" value="TreeGrafter"/>
</dbReference>
<feature type="DNA-binding region" description="Homeobox" evidence="5">
    <location>
        <begin position="319"/>
        <end position="378"/>
    </location>
</feature>
<gene>
    <name evidence="9" type="ORF">NXF25_014551</name>
</gene>
<dbReference type="InterPro" id="IPR050394">
    <property type="entry name" value="Homeobox_NK-like"/>
</dbReference>
<dbReference type="GO" id="GO:0005634">
    <property type="term" value="C:nucleus"/>
    <property type="evidence" value="ECO:0007669"/>
    <property type="project" value="UniProtKB-SubCell"/>
</dbReference>
<dbReference type="Proteomes" id="UP001474421">
    <property type="component" value="Unassembled WGS sequence"/>
</dbReference>
<dbReference type="PROSITE" id="PS00027">
    <property type="entry name" value="HOMEOBOX_1"/>
    <property type="match status" value="1"/>
</dbReference>
<evidence type="ECO:0000313" key="9">
    <source>
        <dbReference type="EMBL" id="KAK9395205.1"/>
    </source>
</evidence>
<evidence type="ECO:0000256" key="3">
    <source>
        <dbReference type="ARBA" id="ARBA00023155"/>
    </source>
</evidence>
<dbReference type="SMART" id="SM00389">
    <property type="entry name" value="HOX"/>
    <property type="match status" value="1"/>
</dbReference>
<comment type="caution">
    <text evidence="9">The sequence shown here is derived from an EMBL/GenBank/DDBJ whole genome shotgun (WGS) entry which is preliminary data.</text>
</comment>
<accession>A0AAW1AZN1</accession>
<evidence type="ECO:0000313" key="10">
    <source>
        <dbReference type="Proteomes" id="UP001474421"/>
    </source>
</evidence>
<dbReference type="PROSITE" id="PS50071">
    <property type="entry name" value="HOMEOBOX_2"/>
    <property type="match status" value="1"/>
</dbReference>
<dbReference type="Pfam" id="PF00046">
    <property type="entry name" value="Homeodomain"/>
    <property type="match status" value="1"/>
</dbReference>
<evidence type="ECO:0000256" key="2">
    <source>
        <dbReference type="ARBA" id="ARBA00023125"/>
    </source>
</evidence>
<evidence type="ECO:0000256" key="4">
    <source>
        <dbReference type="ARBA" id="ARBA00023242"/>
    </source>
</evidence>
<feature type="compositionally biased region" description="Basic and acidic residues" evidence="7">
    <location>
        <begin position="106"/>
        <end position="122"/>
    </location>
</feature>
<keyword evidence="10" id="KW-1185">Reference proteome</keyword>
<feature type="region of interest" description="Disordered" evidence="7">
    <location>
        <begin position="248"/>
        <end position="314"/>
    </location>
</feature>
<keyword evidence="4 5" id="KW-0539">Nucleus</keyword>
<name>A0AAW1AZN1_CROAD</name>
<organism evidence="9 10">
    <name type="scientific">Crotalus adamanteus</name>
    <name type="common">Eastern diamondback rattlesnake</name>
    <dbReference type="NCBI Taxonomy" id="8729"/>
    <lineage>
        <taxon>Eukaryota</taxon>
        <taxon>Metazoa</taxon>
        <taxon>Chordata</taxon>
        <taxon>Craniata</taxon>
        <taxon>Vertebrata</taxon>
        <taxon>Euteleostomi</taxon>
        <taxon>Lepidosauria</taxon>
        <taxon>Squamata</taxon>
        <taxon>Bifurcata</taxon>
        <taxon>Unidentata</taxon>
        <taxon>Episquamata</taxon>
        <taxon>Toxicofera</taxon>
        <taxon>Serpentes</taxon>
        <taxon>Colubroidea</taxon>
        <taxon>Viperidae</taxon>
        <taxon>Crotalinae</taxon>
        <taxon>Crotalus</taxon>
    </lineage>
</organism>
<dbReference type="GO" id="GO:0000978">
    <property type="term" value="F:RNA polymerase II cis-regulatory region sequence-specific DNA binding"/>
    <property type="evidence" value="ECO:0007669"/>
    <property type="project" value="TreeGrafter"/>
</dbReference>
<evidence type="ECO:0000256" key="7">
    <source>
        <dbReference type="SAM" id="MobiDB-lite"/>
    </source>
</evidence>
<evidence type="ECO:0000256" key="5">
    <source>
        <dbReference type="PROSITE-ProRule" id="PRU00108"/>
    </source>
</evidence>
<dbReference type="CDD" id="cd00086">
    <property type="entry name" value="homeodomain"/>
    <property type="match status" value="1"/>
</dbReference>
<comment type="subcellular location">
    <subcellularLocation>
        <location evidence="1 5 6">Nucleus</location>
    </subcellularLocation>
</comment>
<sequence>MPKIFCQEKNLTELESGVLFVISPREAANPQTLVWTFHLELQSIGILKSHATGGLPLGEGRSRQPRGWSALSFQYPEKRAPEPRGCISYKLYYVVALSPGSIPCKESRAGKEGRRQAGREGGTRWPGAHGGDHRGARLVGWRSPRGVSRARRHQSPARRVRRLSAQLHKRPSRRAGNLKRTGLPNFARRARAPLCAPARLMQSAQQCLSPRARLPRLPLPADGGGGATLGPPSKQLTSFLIQDILRKGDARETSSAEPKAGKASRPPRSHRASPGETSPSRLLPLGAPRASETDATDPDVHQPNCEHPSKSFLRAPKQLKRSRAAFSHSQVLELERKFSHQKYLSAPERAHLAKNLKLTETQVKIWFQNRRYKTKRKQLASELGELEKNSPLPVFRENHFSRATLALSVYHTYQYNPYLCYLNGWSPIFW</sequence>
<dbReference type="SUPFAM" id="SSF46689">
    <property type="entry name" value="Homeodomain-like"/>
    <property type="match status" value="1"/>
</dbReference>
<dbReference type="InterPro" id="IPR009057">
    <property type="entry name" value="Homeodomain-like_sf"/>
</dbReference>
<feature type="region of interest" description="Disordered" evidence="7">
    <location>
        <begin position="106"/>
        <end position="183"/>
    </location>
</feature>
<dbReference type="EMBL" id="JAOTOJ010000010">
    <property type="protein sequence ID" value="KAK9395205.1"/>
    <property type="molecule type" value="Genomic_DNA"/>
</dbReference>
<keyword evidence="2 5" id="KW-0238">DNA-binding</keyword>
<dbReference type="InterPro" id="IPR017970">
    <property type="entry name" value="Homeobox_CS"/>
</dbReference>
<feature type="region of interest" description="Disordered" evidence="7">
    <location>
        <begin position="214"/>
        <end position="234"/>
    </location>
</feature>
<dbReference type="AlphaFoldDB" id="A0AAW1AZN1"/>
<keyword evidence="3 5" id="KW-0371">Homeobox</keyword>
<evidence type="ECO:0000259" key="8">
    <source>
        <dbReference type="PROSITE" id="PS50071"/>
    </source>
</evidence>
<feature type="domain" description="Homeobox" evidence="8">
    <location>
        <begin position="317"/>
        <end position="377"/>
    </location>
</feature>
<dbReference type="PANTHER" id="PTHR24340:SF38">
    <property type="entry name" value="HOMEOBOX PROTEIN NKX-3.1"/>
    <property type="match status" value="1"/>
</dbReference>
<dbReference type="InterPro" id="IPR020479">
    <property type="entry name" value="HD_metazoa"/>
</dbReference>